<dbReference type="GO" id="GO:0017038">
    <property type="term" value="P:protein import"/>
    <property type="evidence" value="ECO:0007669"/>
    <property type="project" value="TreeGrafter"/>
</dbReference>
<evidence type="ECO:0000313" key="9">
    <source>
        <dbReference type="EMBL" id="MBL6811375.1"/>
    </source>
</evidence>
<comment type="subcellular location">
    <subcellularLocation>
        <location evidence="1">Cell membrane</location>
        <topology evidence="1">Multi-pass membrane protein</topology>
    </subcellularLocation>
    <subcellularLocation>
        <location evidence="6">Membrane</location>
        <topology evidence="6">Multi-pass membrane protein</topology>
    </subcellularLocation>
</comment>
<gene>
    <name evidence="9" type="ORF">ISQ63_00665</name>
</gene>
<evidence type="ECO:0000256" key="7">
    <source>
        <dbReference type="SAM" id="Phobius"/>
    </source>
</evidence>
<reference evidence="9" key="1">
    <citation type="submission" date="2020-10" db="EMBL/GenBank/DDBJ databases">
        <title>Microbiome of the Black Sea water column analyzed by genome centric metagenomics.</title>
        <authorList>
            <person name="Cabello-Yeves P.J."/>
            <person name="Callieri C."/>
            <person name="Picazo A."/>
            <person name="Mehrshad M."/>
            <person name="Haro-Moreno J.M."/>
            <person name="Roda-Garcia J."/>
            <person name="Dzembekova N."/>
            <person name="Slabakova V."/>
            <person name="Slabakova N."/>
            <person name="Moncheva S."/>
            <person name="Rodriguez-Valera F."/>
        </authorList>
    </citation>
    <scope>NUCLEOTIDE SEQUENCE</scope>
    <source>
        <strain evidence="9">BS307-5m-G49</strain>
    </source>
</reference>
<dbReference type="PANTHER" id="PTHR30625">
    <property type="entry name" value="PROTEIN TOLQ"/>
    <property type="match status" value="1"/>
</dbReference>
<keyword evidence="5 7" id="KW-0472">Membrane</keyword>
<dbReference type="InterPro" id="IPR002898">
    <property type="entry name" value="MotA_ExbB_proton_chnl"/>
</dbReference>
<accession>A0A937HVL7</accession>
<dbReference type="Proteomes" id="UP000744438">
    <property type="component" value="Unassembled WGS sequence"/>
</dbReference>
<keyword evidence="6" id="KW-0813">Transport</keyword>
<evidence type="ECO:0000256" key="5">
    <source>
        <dbReference type="ARBA" id="ARBA00023136"/>
    </source>
</evidence>
<evidence type="ECO:0000313" key="10">
    <source>
        <dbReference type="Proteomes" id="UP000744438"/>
    </source>
</evidence>
<proteinExistence type="inferred from homology"/>
<evidence type="ECO:0000256" key="1">
    <source>
        <dbReference type="ARBA" id="ARBA00004651"/>
    </source>
</evidence>
<dbReference type="GO" id="GO:0005886">
    <property type="term" value="C:plasma membrane"/>
    <property type="evidence" value="ECO:0007669"/>
    <property type="project" value="UniProtKB-SubCell"/>
</dbReference>
<evidence type="ECO:0000256" key="3">
    <source>
        <dbReference type="ARBA" id="ARBA00022692"/>
    </source>
</evidence>
<feature type="transmembrane region" description="Helical" evidence="7">
    <location>
        <begin position="93"/>
        <end position="117"/>
    </location>
</feature>
<feature type="transmembrane region" description="Helical" evidence="7">
    <location>
        <begin position="137"/>
        <end position="156"/>
    </location>
</feature>
<feature type="transmembrane region" description="Helical" evidence="7">
    <location>
        <begin position="20"/>
        <end position="37"/>
    </location>
</feature>
<comment type="caution">
    <text evidence="9">The sequence shown here is derived from an EMBL/GenBank/DDBJ whole genome shotgun (WGS) entry which is preliminary data.</text>
</comment>
<keyword evidence="3 7" id="KW-0812">Transmembrane</keyword>
<dbReference type="Pfam" id="PF01618">
    <property type="entry name" value="MotA_ExbB"/>
    <property type="match status" value="1"/>
</dbReference>
<keyword evidence="4 7" id="KW-1133">Transmembrane helix</keyword>
<dbReference type="EMBL" id="JADHQC010000002">
    <property type="protein sequence ID" value="MBL6811375.1"/>
    <property type="molecule type" value="Genomic_DNA"/>
</dbReference>
<evidence type="ECO:0000259" key="8">
    <source>
        <dbReference type="Pfam" id="PF01618"/>
    </source>
</evidence>
<name>A0A937HVL7_9GAMM</name>
<evidence type="ECO:0000256" key="6">
    <source>
        <dbReference type="RuleBase" id="RU004057"/>
    </source>
</evidence>
<dbReference type="AlphaFoldDB" id="A0A937HVL7"/>
<keyword evidence="2" id="KW-1003">Cell membrane</keyword>
<keyword evidence="6" id="KW-0653">Protein transport</keyword>
<evidence type="ECO:0000256" key="2">
    <source>
        <dbReference type="ARBA" id="ARBA00022475"/>
    </source>
</evidence>
<comment type="similarity">
    <text evidence="6">Belongs to the exbB/tolQ family.</text>
</comment>
<feature type="domain" description="MotA/TolQ/ExbB proton channel" evidence="8">
    <location>
        <begin position="70"/>
        <end position="168"/>
    </location>
</feature>
<sequence length="174" mass="19396">MAFLFGLQDTLLDFFEKGGGVVVFISFLIIFMWSFILERFWYFKYIHEDVEKDIQNAWQETSDHKSWSGHQIRAMLISKANVKIKSNLEYIRVAIVLAPLLGLLGTILGMIEVFHILAVTGGGDAKAMAGGVAKSTIPAMAGLMAAIPATFASRILEEKAKKQSDLLQEHLTFE</sequence>
<evidence type="ECO:0000256" key="4">
    <source>
        <dbReference type="ARBA" id="ARBA00022989"/>
    </source>
</evidence>
<protein>
    <submittedName>
        <fullName evidence="9">MotA/TolQ/ExbB proton channel family protein</fullName>
    </submittedName>
</protein>
<organism evidence="9 10">
    <name type="scientific">SAR86 cluster bacterium</name>
    <dbReference type="NCBI Taxonomy" id="2030880"/>
    <lineage>
        <taxon>Bacteria</taxon>
        <taxon>Pseudomonadati</taxon>
        <taxon>Pseudomonadota</taxon>
        <taxon>Gammaproteobacteria</taxon>
        <taxon>SAR86 cluster</taxon>
    </lineage>
</organism>
<dbReference type="PANTHER" id="PTHR30625:SF18">
    <property type="entry name" value="TONB2 ENERGY TRANSDUCTION SYSTEM INNER MEMBRANE COMPONENT EXBB"/>
    <property type="match status" value="1"/>
</dbReference>
<dbReference type="InterPro" id="IPR050790">
    <property type="entry name" value="ExbB/TolQ_transport"/>
</dbReference>